<evidence type="ECO:0000259" key="7">
    <source>
        <dbReference type="PROSITE" id="PS51918"/>
    </source>
</evidence>
<dbReference type="KEGG" id="ehx:EMIHUDRAFT_53527"/>
<dbReference type="Proteomes" id="UP000013827">
    <property type="component" value="Unassembled WGS sequence"/>
</dbReference>
<dbReference type="SUPFAM" id="SSF102114">
    <property type="entry name" value="Radical SAM enzymes"/>
    <property type="match status" value="1"/>
</dbReference>
<dbReference type="PaxDb" id="2903-EOD37951"/>
<sequence>SVWDIDVARAAFEASGLKPIHIRPLLGWLLRHPEVQSWEDVGARWESEALLRNVPLAARKLLCARFAVSSSRVEAREDSADGATTKLAVALSDGLRVETVLMRHGGRTTACVSSQVGCAMGCTFCATGTMGIVGDLTAGEIVEQLLHGRRLGLSAFSEPSRSLPAGEPLNNYRAVTSAVRLLTDASLFGLRASSVTVSTVGVCLAKCRRSFAADLPGVSLALSLHAPTQHKR</sequence>
<dbReference type="EnsemblProtists" id="EOD37951">
    <property type="protein sequence ID" value="EOD37951"/>
    <property type="gene ID" value="EMIHUDRAFT_53527"/>
</dbReference>
<dbReference type="InterPro" id="IPR013785">
    <property type="entry name" value="Aldolase_TIM"/>
</dbReference>
<keyword evidence="6" id="KW-0411">Iron-sulfur</keyword>
<keyword evidence="2" id="KW-0004">4Fe-4S</keyword>
<evidence type="ECO:0000256" key="6">
    <source>
        <dbReference type="ARBA" id="ARBA00023014"/>
    </source>
</evidence>
<dbReference type="GO" id="GO:0051539">
    <property type="term" value="F:4 iron, 4 sulfur cluster binding"/>
    <property type="evidence" value="ECO:0007669"/>
    <property type="project" value="UniProtKB-KW"/>
</dbReference>
<dbReference type="Gene3D" id="3.20.20.70">
    <property type="entry name" value="Aldolase class I"/>
    <property type="match status" value="1"/>
</dbReference>
<dbReference type="GO" id="GO:0070475">
    <property type="term" value="P:rRNA base methylation"/>
    <property type="evidence" value="ECO:0007669"/>
    <property type="project" value="TreeGrafter"/>
</dbReference>
<comment type="cofactor">
    <cofactor evidence="1">
        <name>[4Fe-4S] cluster</name>
        <dbReference type="ChEBI" id="CHEBI:49883"/>
    </cofactor>
</comment>
<proteinExistence type="predicted"/>
<dbReference type="PANTHER" id="PTHR30544">
    <property type="entry name" value="23S RRNA METHYLTRANSFERASE"/>
    <property type="match status" value="1"/>
</dbReference>
<evidence type="ECO:0000256" key="3">
    <source>
        <dbReference type="ARBA" id="ARBA00022691"/>
    </source>
</evidence>
<evidence type="ECO:0000256" key="4">
    <source>
        <dbReference type="ARBA" id="ARBA00022723"/>
    </source>
</evidence>
<dbReference type="GO" id="GO:0003824">
    <property type="term" value="F:catalytic activity"/>
    <property type="evidence" value="ECO:0007669"/>
    <property type="project" value="InterPro"/>
</dbReference>
<protein>
    <recommendedName>
        <fullName evidence="7">Radical SAM core domain-containing protein</fullName>
    </recommendedName>
</protein>
<dbReference type="PROSITE" id="PS51918">
    <property type="entry name" value="RADICAL_SAM"/>
    <property type="match status" value="1"/>
</dbReference>
<reference evidence="9" key="1">
    <citation type="journal article" date="2013" name="Nature">
        <title>Pan genome of the phytoplankton Emiliania underpins its global distribution.</title>
        <authorList>
            <person name="Read B.A."/>
            <person name="Kegel J."/>
            <person name="Klute M.J."/>
            <person name="Kuo A."/>
            <person name="Lefebvre S.C."/>
            <person name="Maumus F."/>
            <person name="Mayer C."/>
            <person name="Miller J."/>
            <person name="Monier A."/>
            <person name="Salamov A."/>
            <person name="Young J."/>
            <person name="Aguilar M."/>
            <person name="Claverie J.M."/>
            <person name="Frickenhaus S."/>
            <person name="Gonzalez K."/>
            <person name="Herman E.K."/>
            <person name="Lin Y.C."/>
            <person name="Napier J."/>
            <person name="Ogata H."/>
            <person name="Sarno A.F."/>
            <person name="Shmutz J."/>
            <person name="Schroeder D."/>
            <person name="de Vargas C."/>
            <person name="Verret F."/>
            <person name="von Dassow P."/>
            <person name="Valentin K."/>
            <person name="Van de Peer Y."/>
            <person name="Wheeler G."/>
            <person name="Dacks J.B."/>
            <person name="Delwiche C.F."/>
            <person name="Dyhrman S.T."/>
            <person name="Glockner G."/>
            <person name="John U."/>
            <person name="Richards T."/>
            <person name="Worden A.Z."/>
            <person name="Zhang X."/>
            <person name="Grigoriev I.V."/>
            <person name="Allen A.E."/>
            <person name="Bidle K."/>
            <person name="Borodovsky M."/>
            <person name="Bowler C."/>
            <person name="Brownlee C."/>
            <person name="Cock J.M."/>
            <person name="Elias M."/>
            <person name="Gladyshev V.N."/>
            <person name="Groth M."/>
            <person name="Guda C."/>
            <person name="Hadaegh A."/>
            <person name="Iglesias-Rodriguez M.D."/>
            <person name="Jenkins J."/>
            <person name="Jones B.M."/>
            <person name="Lawson T."/>
            <person name="Leese F."/>
            <person name="Lindquist E."/>
            <person name="Lobanov A."/>
            <person name="Lomsadze A."/>
            <person name="Malik S.B."/>
            <person name="Marsh M.E."/>
            <person name="Mackinder L."/>
            <person name="Mock T."/>
            <person name="Mueller-Roeber B."/>
            <person name="Pagarete A."/>
            <person name="Parker M."/>
            <person name="Probert I."/>
            <person name="Quesneville H."/>
            <person name="Raines C."/>
            <person name="Rensing S.A."/>
            <person name="Riano-Pachon D.M."/>
            <person name="Richier S."/>
            <person name="Rokitta S."/>
            <person name="Shiraiwa Y."/>
            <person name="Soanes D.M."/>
            <person name="van der Giezen M."/>
            <person name="Wahlund T.M."/>
            <person name="Williams B."/>
            <person name="Wilson W."/>
            <person name="Wolfe G."/>
            <person name="Wurch L.L."/>
        </authorList>
    </citation>
    <scope>NUCLEOTIDE SEQUENCE</scope>
</reference>
<evidence type="ECO:0000313" key="8">
    <source>
        <dbReference type="EnsemblProtists" id="EOD37951"/>
    </source>
</evidence>
<evidence type="ECO:0000313" key="9">
    <source>
        <dbReference type="Proteomes" id="UP000013827"/>
    </source>
</evidence>
<keyword evidence="3" id="KW-0949">S-adenosyl-L-methionine</keyword>
<evidence type="ECO:0000256" key="5">
    <source>
        <dbReference type="ARBA" id="ARBA00023004"/>
    </source>
</evidence>
<dbReference type="InterPro" id="IPR040072">
    <property type="entry name" value="Methyltransferase_A"/>
</dbReference>
<reference evidence="8" key="2">
    <citation type="submission" date="2024-10" db="UniProtKB">
        <authorList>
            <consortium name="EnsemblProtists"/>
        </authorList>
    </citation>
    <scope>IDENTIFICATION</scope>
</reference>
<dbReference type="InterPro" id="IPR007197">
    <property type="entry name" value="rSAM"/>
</dbReference>
<dbReference type="HOGENOM" id="CLU_1197560_0_0_1"/>
<dbReference type="RefSeq" id="XP_005790380.1">
    <property type="nucleotide sequence ID" value="XM_005790323.1"/>
</dbReference>
<dbReference type="GO" id="GO:0030488">
    <property type="term" value="P:tRNA methylation"/>
    <property type="evidence" value="ECO:0007669"/>
    <property type="project" value="TreeGrafter"/>
</dbReference>
<organism evidence="8 9">
    <name type="scientific">Emiliania huxleyi (strain CCMP1516)</name>
    <dbReference type="NCBI Taxonomy" id="280463"/>
    <lineage>
        <taxon>Eukaryota</taxon>
        <taxon>Haptista</taxon>
        <taxon>Haptophyta</taxon>
        <taxon>Prymnesiophyceae</taxon>
        <taxon>Isochrysidales</taxon>
        <taxon>Noelaerhabdaceae</taxon>
        <taxon>Emiliania</taxon>
    </lineage>
</organism>
<dbReference type="eggNOG" id="ENOG502QQ98">
    <property type="taxonomic scope" value="Eukaryota"/>
</dbReference>
<keyword evidence="5" id="KW-0408">Iron</keyword>
<dbReference type="InterPro" id="IPR058240">
    <property type="entry name" value="rSAM_sf"/>
</dbReference>
<dbReference type="GO" id="GO:0046872">
    <property type="term" value="F:metal ion binding"/>
    <property type="evidence" value="ECO:0007669"/>
    <property type="project" value="UniProtKB-KW"/>
</dbReference>
<evidence type="ECO:0000256" key="2">
    <source>
        <dbReference type="ARBA" id="ARBA00022485"/>
    </source>
</evidence>
<evidence type="ECO:0000256" key="1">
    <source>
        <dbReference type="ARBA" id="ARBA00001966"/>
    </source>
</evidence>
<dbReference type="STRING" id="2903.R1FQR3"/>
<feature type="domain" description="Radical SAM core" evidence="7">
    <location>
        <begin position="104"/>
        <end position="232"/>
    </location>
</feature>
<dbReference type="GeneID" id="17283221"/>
<dbReference type="AlphaFoldDB" id="A0A0D3KQB6"/>
<name>A0A0D3KQB6_EMIH1</name>
<keyword evidence="4" id="KW-0479">Metal-binding</keyword>
<keyword evidence="9" id="KW-1185">Reference proteome</keyword>
<dbReference type="PANTHER" id="PTHR30544:SF8">
    <property type="entry name" value="RADICAL SAM SUPERFAMILY PROTEIN"/>
    <property type="match status" value="1"/>
</dbReference>
<accession>A0A0D3KQB6</accession>